<keyword evidence="3" id="KW-0548">Nucleotidyltransferase</keyword>
<dbReference type="EMBL" id="GALX01003800">
    <property type="protein sequence ID" value="JAB64666.1"/>
    <property type="molecule type" value="Transcribed_RNA"/>
</dbReference>
<accession>V5I900</accession>
<keyword evidence="6" id="KW-0378">Hydrolase</keyword>
<reference evidence="10" key="1">
    <citation type="submission" date="2013-07" db="EMBL/GenBank/DDBJ databases">
        <title>Midgut Transcriptome Profiling of Anoplphora glabripennis, a Lignocellulose Degrading, Wood-Boring Cerambycid.</title>
        <authorList>
            <person name="Scully E.D."/>
            <person name="Hoover K."/>
            <person name="Carlson J.E."/>
            <person name="Tien M."/>
            <person name="Geib S.M."/>
        </authorList>
    </citation>
    <scope>NUCLEOTIDE SEQUENCE</scope>
</reference>
<keyword evidence="7" id="KW-0695">RNA-directed DNA polymerase</keyword>
<dbReference type="GO" id="GO:0004519">
    <property type="term" value="F:endonuclease activity"/>
    <property type="evidence" value="ECO:0007669"/>
    <property type="project" value="UniProtKB-KW"/>
</dbReference>
<dbReference type="Gene3D" id="3.30.420.10">
    <property type="entry name" value="Ribonuclease H-like superfamily/Ribonuclease H"/>
    <property type="match status" value="1"/>
</dbReference>
<feature type="non-terminal residue" evidence="10">
    <location>
        <position position="470"/>
    </location>
</feature>
<dbReference type="Pfam" id="PF17917">
    <property type="entry name" value="RT_RNaseH"/>
    <property type="match status" value="1"/>
</dbReference>
<evidence type="ECO:0000256" key="6">
    <source>
        <dbReference type="ARBA" id="ARBA00022801"/>
    </source>
</evidence>
<protein>
    <recommendedName>
        <fullName evidence="1">RNA-directed DNA polymerase</fullName>
        <ecNumber evidence="1">2.7.7.49</ecNumber>
    </recommendedName>
</protein>
<evidence type="ECO:0000259" key="9">
    <source>
        <dbReference type="PROSITE" id="PS50994"/>
    </source>
</evidence>
<dbReference type="SUPFAM" id="SSF53098">
    <property type="entry name" value="Ribonuclease H-like"/>
    <property type="match status" value="1"/>
</dbReference>
<evidence type="ECO:0000256" key="2">
    <source>
        <dbReference type="ARBA" id="ARBA00022679"/>
    </source>
</evidence>
<dbReference type="PROSITE" id="PS50994">
    <property type="entry name" value="INTEGRASE"/>
    <property type="match status" value="1"/>
</dbReference>
<evidence type="ECO:0000256" key="8">
    <source>
        <dbReference type="SAM" id="MobiDB-lite"/>
    </source>
</evidence>
<dbReference type="PANTHER" id="PTHR37984">
    <property type="entry name" value="PROTEIN CBG26694"/>
    <property type="match status" value="1"/>
</dbReference>
<dbReference type="InterPro" id="IPR050951">
    <property type="entry name" value="Retrovirus_Pol_polyprotein"/>
</dbReference>
<sequence length="470" mass="55234">AVVWACRRYRPLLEGKEFLLRTDSRALLWLDKYKDDRAKLTRFALYLQEFKFVVEHCPGRVNQLPDFLSRNPGEEAMGMEDEERLSPPRSPPRTEIPDVPQLPELNITTMTNSRLPYMLFQQMELMQIDEPGLPLYDTIVRAQRESPEYQATVIRIPRLQSGEDPAVTQWKRTLRDQYIVEDGLVWFRDGERRRLVVPLAYWRRVIQTFHDSIEAGHPGRDETLRAIAETYYWPALRKQVRTHVRHCLICASTKRGGACQEQAPLKPRPPQRPWQTISVDIMGPYEITPKKNRFLIVLVDLCSKWVEALPVPMVRPTVMIDFMEKTFQHWGYPETVISDNGPTFRSDALLRYLTKHHITQYFTPIYHQRANPVERRNQELKKLLRVHCLQRGEDRWDENIGQILFTLRNRENAAIGMSPSVALLGAPLVKPGEWNVPVVRQPLPNAPQQRQERIDRIRRRQIIFNRNLFP</sequence>
<dbReference type="InterPro" id="IPR041373">
    <property type="entry name" value="RT_RNaseH"/>
</dbReference>
<dbReference type="EC" id="2.7.7.49" evidence="1"/>
<dbReference type="PANTHER" id="PTHR37984:SF5">
    <property type="entry name" value="PROTEIN NYNRIN-LIKE"/>
    <property type="match status" value="1"/>
</dbReference>
<dbReference type="Gene3D" id="1.10.340.70">
    <property type="match status" value="1"/>
</dbReference>
<dbReference type="GO" id="GO:0015074">
    <property type="term" value="P:DNA integration"/>
    <property type="evidence" value="ECO:0007669"/>
    <property type="project" value="InterPro"/>
</dbReference>
<gene>
    <name evidence="10" type="primary">YRD6</name>
</gene>
<evidence type="ECO:0000256" key="7">
    <source>
        <dbReference type="ARBA" id="ARBA00022918"/>
    </source>
</evidence>
<keyword evidence="5" id="KW-0255">Endonuclease</keyword>
<evidence type="ECO:0000256" key="5">
    <source>
        <dbReference type="ARBA" id="ARBA00022759"/>
    </source>
</evidence>
<dbReference type="InterPro" id="IPR012337">
    <property type="entry name" value="RNaseH-like_sf"/>
</dbReference>
<dbReference type="InterPro" id="IPR036397">
    <property type="entry name" value="RNaseH_sf"/>
</dbReference>
<dbReference type="FunFam" id="1.10.340.70:FF:000001">
    <property type="entry name" value="Retrovirus-related Pol polyprotein from transposon gypsy-like Protein"/>
    <property type="match status" value="1"/>
</dbReference>
<evidence type="ECO:0000256" key="3">
    <source>
        <dbReference type="ARBA" id="ARBA00022695"/>
    </source>
</evidence>
<dbReference type="GO" id="GO:0003964">
    <property type="term" value="F:RNA-directed DNA polymerase activity"/>
    <property type="evidence" value="ECO:0007669"/>
    <property type="project" value="UniProtKB-KW"/>
</dbReference>
<dbReference type="InterPro" id="IPR041588">
    <property type="entry name" value="Integrase_H2C2"/>
</dbReference>
<dbReference type="GO" id="GO:0003676">
    <property type="term" value="F:nucleic acid binding"/>
    <property type="evidence" value="ECO:0007669"/>
    <property type="project" value="InterPro"/>
</dbReference>
<evidence type="ECO:0000313" key="10">
    <source>
        <dbReference type="EMBL" id="JAB64666.1"/>
    </source>
</evidence>
<evidence type="ECO:0000256" key="1">
    <source>
        <dbReference type="ARBA" id="ARBA00012493"/>
    </source>
</evidence>
<organism evidence="10">
    <name type="scientific">Anoplophora glabripennis</name>
    <name type="common">Asian longhorn beetle</name>
    <name type="synonym">Anoplophora nobilis</name>
    <dbReference type="NCBI Taxonomy" id="217634"/>
    <lineage>
        <taxon>Eukaryota</taxon>
        <taxon>Metazoa</taxon>
        <taxon>Ecdysozoa</taxon>
        <taxon>Arthropoda</taxon>
        <taxon>Hexapoda</taxon>
        <taxon>Insecta</taxon>
        <taxon>Pterygota</taxon>
        <taxon>Neoptera</taxon>
        <taxon>Endopterygota</taxon>
        <taxon>Coleoptera</taxon>
        <taxon>Polyphaga</taxon>
        <taxon>Cucujiformia</taxon>
        <taxon>Chrysomeloidea</taxon>
        <taxon>Cerambycidae</taxon>
        <taxon>Lamiinae</taxon>
        <taxon>Lamiini</taxon>
        <taxon>Anoplophora</taxon>
    </lineage>
</organism>
<dbReference type="Pfam" id="PF17921">
    <property type="entry name" value="Integrase_H2C2"/>
    <property type="match status" value="1"/>
</dbReference>
<name>V5I900_ANOGL</name>
<feature type="non-terminal residue" evidence="10">
    <location>
        <position position="1"/>
    </location>
</feature>
<feature type="region of interest" description="Disordered" evidence="8">
    <location>
        <begin position="65"/>
        <end position="100"/>
    </location>
</feature>
<feature type="domain" description="Integrase catalytic" evidence="9">
    <location>
        <begin position="269"/>
        <end position="427"/>
    </location>
</feature>
<keyword evidence="2" id="KW-0808">Transferase</keyword>
<proteinExistence type="predicted"/>
<keyword evidence="4" id="KW-0540">Nuclease</keyword>
<dbReference type="AlphaFoldDB" id="V5I900"/>
<dbReference type="GO" id="GO:0016787">
    <property type="term" value="F:hydrolase activity"/>
    <property type="evidence" value="ECO:0007669"/>
    <property type="project" value="UniProtKB-KW"/>
</dbReference>
<dbReference type="Pfam" id="PF00665">
    <property type="entry name" value="rve"/>
    <property type="match status" value="1"/>
</dbReference>
<evidence type="ECO:0000256" key="4">
    <source>
        <dbReference type="ARBA" id="ARBA00022722"/>
    </source>
</evidence>
<dbReference type="InterPro" id="IPR001584">
    <property type="entry name" value="Integrase_cat-core"/>
</dbReference>